<evidence type="ECO:0000313" key="3">
    <source>
        <dbReference type="Proteomes" id="UP000463983"/>
    </source>
</evidence>
<proteinExistence type="predicted"/>
<keyword evidence="3" id="KW-1185">Reference proteome</keyword>
<evidence type="ECO:0000313" key="2">
    <source>
        <dbReference type="EMBL" id="QHO63422.1"/>
    </source>
</evidence>
<name>A0A857NBZ0_9BACT</name>
<sequence>MKKIIAIGAAVVLSLSLSGSAMAFWFLMPPMPPKPEPVEVEIENEDMLVVTKTMAKTVTGENSQWGIAKVGDVIQKLWTGQGMSAAQAGVTVGMTMLPGCDCLGEMPEIEIENDDLKVITKTMAKTVTGENSQWGIAKYSWSSDLTQEMGTGAGASQAMSEVMVGFTGWSSVTTD</sequence>
<dbReference type="RefSeq" id="WP_161931804.1">
    <property type="nucleotide sequence ID" value="NZ_CP047901.1"/>
</dbReference>
<reference evidence="3" key="1">
    <citation type="journal article" date="2020" name="Microorganisms">
        <title>Complete Genome of a Member of a New Bacterial Lineage in the Microgenomates Group Reveals an Unusual Nucleotide Composition Disparity Between Two Strands of DNA and Limited Metabolic Potential.</title>
        <authorList>
            <person name="Kadnikov V.V."/>
            <person name="Mardanov A.V."/>
            <person name="Beletsky A.V."/>
            <person name="Karnachuk O.V."/>
            <person name="Ravin N.V."/>
        </authorList>
    </citation>
    <scope>NUCLEOTIDE SEQUENCE [LARGE SCALE GENOMIC DNA]</scope>
</reference>
<dbReference type="KEGG" id="caqa:MICH65_0441"/>
<evidence type="ECO:0000256" key="1">
    <source>
        <dbReference type="SAM" id="SignalP"/>
    </source>
</evidence>
<gene>
    <name evidence="2" type="ORF">MICH65_0441</name>
</gene>
<dbReference type="EMBL" id="CP047901">
    <property type="protein sequence ID" value="QHO63422.1"/>
    <property type="molecule type" value="Genomic_DNA"/>
</dbReference>
<protein>
    <submittedName>
        <fullName evidence="2">Uncharacterized protein</fullName>
    </submittedName>
</protein>
<feature type="signal peptide" evidence="1">
    <location>
        <begin position="1"/>
        <end position="23"/>
    </location>
</feature>
<dbReference type="Proteomes" id="UP000463983">
    <property type="component" value="Chromosome"/>
</dbReference>
<accession>A0A857NBZ0</accession>
<organism evidence="2 3">
    <name type="scientific">Candidatus Chazhemtobacterium aquaticus</name>
    <dbReference type="NCBI Taxonomy" id="2715735"/>
    <lineage>
        <taxon>Bacteria</taxon>
        <taxon>Candidatus Chazhemtobacteraceae</taxon>
        <taxon>Candidatus Chazhemtobacterium</taxon>
    </lineage>
</organism>
<feature type="chain" id="PRO_5032723911" evidence="1">
    <location>
        <begin position="24"/>
        <end position="175"/>
    </location>
</feature>
<keyword evidence="1" id="KW-0732">Signal</keyword>
<dbReference type="AlphaFoldDB" id="A0A857NBZ0"/>